<evidence type="ECO:0000313" key="4">
    <source>
        <dbReference type="EMBL" id="MBB3058970.1"/>
    </source>
</evidence>
<feature type="domain" description="Lipocalin/cytosolic fatty-acid binding" evidence="3">
    <location>
        <begin position="27"/>
        <end position="163"/>
    </location>
</feature>
<comment type="caution">
    <text evidence="4">The sequence shown here is derived from an EMBL/GenBank/DDBJ whole genome shotgun (WGS) entry which is preliminary data.</text>
</comment>
<organism evidence="4 5">
    <name type="scientific">Mucilaginibacter gotjawali</name>
    <dbReference type="NCBI Taxonomy" id="1550579"/>
    <lineage>
        <taxon>Bacteria</taxon>
        <taxon>Pseudomonadati</taxon>
        <taxon>Bacteroidota</taxon>
        <taxon>Sphingobacteriia</taxon>
        <taxon>Sphingobacteriales</taxon>
        <taxon>Sphingobacteriaceae</taxon>
        <taxon>Mucilaginibacter</taxon>
    </lineage>
</organism>
<dbReference type="PIRSF" id="PIRSF036893">
    <property type="entry name" value="Lipocalin_ApoD"/>
    <property type="match status" value="1"/>
</dbReference>
<dbReference type="InterPro" id="IPR012674">
    <property type="entry name" value="Calycin"/>
</dbReference>
<dbReference type="EMBL" id="JACHWX010000028">
    <property type="protein sequence ID" value="MBB3058970.1"/>
    <property type="molecule type" value="Genomic_DNA"/>
</dbReference>
<comment type="similarity">
    <text evidence="1 2">Belongs to the calycin superfamily. Lipocalin family.</text>
</comment>
<keyword evidence="5" id="KW-1185">Reference proteome</keyword>
<dbReference type="InterPro" id="IPR022272">
    <property type="entry name" value="Lipocalin_CS"/>
</dbReference>
<dbReference type="Gene3D" id="2.40.128.20">
    <property type="match status" value="1"/>
</dbReference>
<evidence type="ECO:0000259" key="3">
    <source>
        <dbReference type="Pfam" id="PF08212"/>
    </source>
</evidence>
<dbReference type="GO" id="GO:0006950">
    <property type="term" value="P:response to stress"/>
    <property type="evidence" value="ECO:0007669"/>
    <property type="project" value="UniProtKB-ARBA"/>
</dbReference>
<proteinExistence type="inferred from homology"/>
<dbReference type="SUPFAM" id="SSF50814">
    <property type="entry name" value="Lipocalins"/>
    <property type="match status" value="1"/>
</dbReference>
<evidence type="ECO:0000256" key="2">
    <source>
        <dbReference type="PIRNR" id="PIRNR036893"/>
    </source>
</evidence>
<sequence>MKIFCIGLAACLSLFSGGVPNKTVSKVDLKNFSGTWYSLYSIPTLFDKGSRETTTHYNLNSDGYYDVATTCRDEDNKIRTIHSKIFPDKNTRDGQMKAQFIWPIKVDYWLIDLAPDYSWAVVGHPDYRFLFIMSRKPHMDKKLYDEIVARCKAMGYPVEKLVSQQFPHALE</sequence>
<gene>
    <name evidence="4" type="ORF">FHS11_005430</name>
</gene>
<reference evidence="4" key="1">
    <citation type="submission" date="2020-08" db="EMBL/GenBank/DDBJ databases">
        <title>Genomic Encyclopedia of Type Strains, Phase III (KMG-III): the genomes of soil and plant-associated and newly described type strains.</title>
        <authorList>
            <person name="Whitman W."/>
        </authorList>
    </citation>
    <scope>NUCLEOTIDE SEQUENCE [LARGE SCALE GENOMIC DNA]</scope>
    <source>
        <strain evidence="4">CECT 8628</strain>
    </source>
</reference>
<dbReference type="PROSITE" id="PS00213">
    <property type="entry name" value="LIPOCALIN"/>
    <property type="match status" value="1"/>
</dbReference>
<dbReference type="PRINTS" id="PR01171">
    <property type="entry name" value="BCTLIPOCALIN"/>
</dbReference>
<accession>A0A839SQ69</accession>
<dbReference type="OrthoDB" id="594739at2"/>
<dbReference type="InterPro" id="IPR002446">
    <property type="entry name" value="Lipocalin_bac"/>
</dbReference>
<dbReference type="CDD" id="cd19438">
    <property type="entry name" value="lipocalin_Blc-like"/>
    <property type="match status" value="1"/>
</dbReference>
<evidence type="ECO:0000256" key="1">
    <source>
        <dbReference type="ARBA" id="ARBA00006889"/>
    </source>
</evidence>
<evidence type="ECO:0000313" key="5">
    <source>
        <dbReference type="Proteomes" id="UP000539265"/>
    </source>
</evidence>
<dbReference type="Proteomes" id="UP000539265">
    <property type="component" value="Unassembled WGS sequence"/>
</dbReference>
<dbReference type="InterPro" id="IPR047202">
    <property type="entry name" value="Lipocalin_Blc-like_dom"/>
</dbReference>
<dbReference type="InterPro" id="IPR022271">
    <property type="entry name" value="Lipocalin_ApoD"/>
</dbReference>
<dbReference type="InterPro" id="IPR000566">
    <property type="entry name" value="Lipocln_cytosolic_FA-bd_dom"/>
</dbReference>
<name>A0A839SQ69_9SPHI</name>
<dbReference type="PANTHER" id="PTHR10612:SF34">
    <property type="entry name" value="APOLIPOPROTEIN D"/>
    <property type="match status" value="1"/>
</dbReference>
<dbReference type="RefSeq" id="WP_096355902.1">
    <property type="nucleotide sequence ID" value="NZ_AP017313.1"/>
</dbReference>
<dbReference type="PANTHER" id="PTHR10612">
    <property type="entry name" value="APOLIPOPROTEIN D"/>
    <property type="match status" value="1"/>
</dbReference>
<protein>
    <submittedName>
        <fullName evidence="4">Apolipoprotein D and lipocalin family protein</fullName>
    </submittedName>
</protein>
<dbReference type="Pfam" id="PF08212">
    <property type="entry name" value="Lipocalin_2"/>
    <property type="match status" value="1"/>
</dbReference>
<dbReference type="AlphaFoldDB" id="A0A839SQ69"/>